<dbReference type="PANTHER" id="PTHR43615">
    <property type="entry name" value="PHOSPHOENOLPYRUVATE SYNTHASE-RELATED"/>
    <property type="match status" value="1"/>
</dbReference>
<evidence type="ECO:0000313" key="2">
    <source>
        <dbReference type="Proteomes" id="UP001054945"/>
    </source>
</evidence>
<sequence>MVSEGRLPDADLLYFFTLEELKDLLETRTPGLISKAIHRRKIFPTLEKYVFPEYVLPEPINDEADSADAHEYIADITMKGTPVYQRVTKGYARVAVSLEEVGHLKPGEILITLSTDIDWSPYFPIVSGGVTGILWLYKLKHFHFYWKASSEVYDCTLDTNPDGFADAIARSEWKVPFVPPIKDHRCTEYVAQTGVVTGTVSVNDESDYEMYLFGERIRNLGQTYEFKGSITEPIVFYRGQGWSGYLDLSYIEFTVGNRRRSGLKFSG</sequence>
<reference evidence="1 2" key="1">
    <citation type="submission" date="2021-06" db="EMBL/GenBank/DDBJ databases">
        <title>Caerostris extrusa draft genome.</title>
        <authorList>
            <person name="Kono N."/>
            <person name="Arakawa K."/>
        </authorList>
    </citation>
    <scope>NUCLEOTIDE SEQUENCE [LARGE SCALE GENOMIC DNA]</scope>
</reference>
<comment type="caution">
    <text evidence="1">The sequence shown here is derived from an EMBL/GenBank/DDBJ whole genome shotgun (WGS) entry which is preliminary data.</text>
</comment>
<proteinExistence type="predicted"/>
<dbReference type="AlphaFoldDB" id="A0AAV4TPE3"/>
<dbReference type="EMBL" id="BPLR01011601">
    <property type="protein sequence ID" value="GIY47609.1"/>
    <property type="molecule type" value="Genomic_DNA"/>
</dbReference>
<gene>
    <name evidence="1" type="primary">pps_12</name>
    <name evidence="1" type="ORF">CEXT_804991</name>
</gene>
<dbReference type="InterPro" id="IPR051549">
    <property type="entry name" value="PEP_Utilizing_Enz"/>
</dbReference>
<dbReference type="PANTHER" id="PTHR43615:SF1">
    <property type="entry name" value="PPDK_N DOMAIN-CONTAINING PROTEIN"/>
    <property type="match status" value="1"/>
</dbReference>
<evidence type="ECO:0000313" key="1">
    <source>
        <dbReference type="EMBL" id="GIY47609.1"/>
    </source>
</evidence>
<organism evidence="1 2">
    <name type="scientific">Caerostris extrusa</name>
    <name type="common">Bark spider</name>
    <name type="synonym">Caerostris bankana</name>
    <dbReference type="NCBI Taxonomy" id="172846"/>
    <lineage>
        <taxon>Eukaryota</taxon>
        <taxon>Metazoa</taxon>
        <taxon>Ecdysozoa</taxon>
        <taxon>Arthropoda</taxon>
        <taxon>Chelicerata</taxon>
        <taxon>Arachnida</taxon>
        <taxon>Araneae</taxon>
        <taxon>Araneomorphae</taxon>
        <taxon>Entelegynae</taxon>
        <taxon>Araneoidea</taxon>
        <taxon>Araneidae</taxon>
        <taxon>Caerostris</taxon>
    </lineage>
</organism>
<dbReference type="Proteomes" id="UP001054945">
    <property type="component" value="Unassembled WGS sequence"/>
</dbReference>
<accession>A0AAV4TPE3</accession>
<keyword evidence="2" id="KW-1185">Reference proteome</keyword>
<protein>
    <submittedName>
        <fullName evidence="1">Phosphoenolpyruvate synthase</fullName>
    </submittedName>
</protein>
<name>A0AAV4TPE3_CAEEX</name>